<feature type="transmembrane region" description="Helical" evidence="1">
    <location>
        <begin position="191"/>
        <end position="210"/>
    </location>
</feature>
<feature type="transmembrane region" description="Helical" evidence="1">
    <location>
        <begin position="376"/>
        <end position="397"/>
    </location>
</feature>
<sequence>MMNIDQIWSNRFGDHVKEVSRYLRYMFNDHLMIVLLIAFSAGAIYYKGWLTQLSNPSPYIWLVAVVLGIFISASPIRSFLKEADLVFLLPVEHKMDRFFQKGFIYSYILQSSSASIIYIIFIPLLLHIQDRSPIQLLMMYILILLLKFWNSRQSWRMYYYIEKETRRSDYLLRLVFNIAFLFFLFSGASMIYLFMMVVIALLWHISFVRLTKDKSLKWELLLEEEAKLMGRFYRIANMFVDVPHLKNEIKSRKWLNWATGSIAYKQKNVYSMLYAKTFIRSGEFLGIFTRLFVIAGLLVYVMDYRYAGALIVPFFIYLSSLQLLSMYKVHENKIWLTIYPLSESTRQASFANLLMLLMVGKAMVLSAVVISSAGFYSAGVTFIVSVLFSYVFIQYYLKRKLKVT</sequence>
<feature type="transmembrane region" description="Helical" evidence="1">
    <location>
        <begin position="27"/>
        <end position="46"/>
    </location>
</feature>
<feature type="transmembrane region" description="Helical" evidence="1">
    <location>
        <begin position="104"/>
        <end position="126"/>
    </location>
</feature>
<dbReference type="InterPro" id="IPR010288">
    <property type="entry name" value="EcsB_ABC"/>
</dbReference>
<feature type="transmembrane region" description="Helical" evidence="1">
    <location>
        <begin position="132"/>
        <end position="149"/>
    </location>
</feature>
<dbReference type="EMBL" id="JBHUEM010000052">
    <property type="protein sequence ID" value="MFD1739123.1"/>
    <property type="molecule type" value="Genomic_DNA"/>
</dbReference>
<evidence type="ECO:0000313" key="2">
    <source>
        <dbReference type="EMBL" id="MFD1739123.1"/>
    </source>
</evidence>
<dbReference type="RefSeq" id="WP_377930345.1">
    <property type="nucleotide sequence ID" value="NZ_JBHUEM010000052.1"/>
</dbReference>
<organism evidence="2 3">
    <name type="scientific">Bacillus salitolerans</name>
    <dbReference type="NCBI Taxonomy" id="1437434"/>
    <lineage>
        <taxon>Bacteria</taxon>
        <taxon>Bacillati</taxon>
        <taxon>Bacillota</taxon>
        <taxon>Bacilli</taxon>
        <taxon>Bacillales</taxon>
        <taxon>Bacillaceae</taxon>
        <taxon>Bacillus</taxon>
    </lineage>
</organism>
<feature type="transmembrane region" description="Helical" evidence="1">
    <location>
        <begin position="350"/>
        <end position="370"/>
    </location>
</feature>
<keyword evidence="3" id="KW-1185">Reference proteome</keyword>
<proteinExistence type="predicted"/>
<name>A0ABW4LY49_9BACI</name>
<dbReference type="Proteomes" id="UP001597214">
    <property type="component" value="Unassembled WGS sequence"/>
</dbReference>
<reference evidence="3" key="1">
    <citation type="journal article" date="2019" name="Int. J. Syst. Evol. Microbiol.">
        <title>The Global Catalogue of Microorganisms (GCM) 10K type strain sequencing project: providing services to taxonomists for standard genome sequencing and annotation.</title>
        <authorList>
            <consortium name="The Broad Institute Genomics Platform"/>
            <consortium name="The Broad Institute Genome Sequencing Center for Infectious Disease"/>
            <person name="Wu L."/>
            <person name="Ma J."/>
        </authorList>
    </citation>
    <scope>NUCLEOTIDE SEQUENCE [LARGE SCALE GENOMIC DNA]</scope>
    <source>
        <strain evidence="3">CCUG 49339</strain>
    </source>
</reference>
<feature type="transmembrane region" description="Helical" evidence="1">
    <location>
        <begin position="284"/>
        <end position="302"/>
    </location>
</feature>
<gene>
    <name evidence="2" type="ORF">ACFSCX_21670</name>
</gene>
<feature type="transmembrane region" description="Helical" evidence="1">
    <location>
        <begin position="58"/>
        <end position="80"/>
    </location>
</feature>
<evidence type="ECO:0000256" key="1">
    <source>
        <dbReference type="SAM" id="Phobius"/>
    </source>
</evidence>
<dbReference type="PIRSF" id="PIRSF037259">
    <property type="entry name" value="EcsB_ABC"/>
    <property type="match status" value="1"/>
</dbReference>
<keyword evidence="1" id="KW-0472">Membrane</keyword>
<dbReference type="Pfam" id="PF05975">
    <property type="entry name" value="EcsB"/>
    <property type="match status" value="1"/>
</dbReference>
<protein>
    <submittedName>
        <fullName evidence="2">ABC transporter permease</fullName>
    </submittedName>
</protein>
<keyword evidence="1" id="KW-0812">Transmembrane</keyword>
<comment type="caution">
    <text evidence="2">The sequence shown here is derived from an EMBL/GenBank/DDBJ whole genome shotgun (WGS) entry which is preliminary data.</text>
</comment>
<feature type="transmembrane region" description="Helical" evidence="1">
    <location>
        <begin position="170"/>
        <end position="185"/>
    </location>
</feature>
<keyword evidence="1" id="KW-1133">Transmembrane helix</keyword>
<evidence type="ECO:0000313" key="3">
    <source>
        <dbReference type="Proteomes" id="UP001597214"/>
    </source>
</evidence>
<feature type="transmembrane region" description="Helical" evidence="1">
    <location>
        <begin position="308"/>
        <end position="329"/>
    </location>
</feature>
<accession>A0ABW4LY49</accession>